<feature type="transmembrane region" description="Helical" evidence="7">
    <location>
        <begin position="290"/>
        <end position="307"/>
    </location>
</feature>
<protein>
    <submittedName>
        <fullName evidence="9">ABC transporter permease</fullName>
    </submittedName>
</protein>
<evidence type="ECO:0000256" key="6">
    <source>
        <dbReference type="ARBA" id="ARBA00023136"/>
    </source>
</evidence>
<evidence type="ECO:0000256" key="1">
    <source>
        <dbReference type="ARBA" id="ARBA00004651"/>
    </source>
</evidence>
<dbReference type="RefSeq" id="WP_163227024.1">
    <property type="nucleotide sequence ID" value="NZ_VYSG01000001.1"/>
</dbReference>
<dbReference type="GO" id="GO:0005886">
    <property type="term" value="C:plasma membrane"/>
    <property type="evidence" value="ECO:0007669"/>
    <property type="project" value="UniProtKB-SubCell"/>
</dbReference>
<feature type="transmembrane region" description="Helical" evidence="7">
    <location>
        <begin position="100"/>
        <end position="121"/>
    </location>
</feature>
<dbReference type="InterPro" id="IPR035906">
    <property type="entry name" value="MetI-like_sf"/>
</dbReference>
<dbReference type="EMBL" id="VYSG01000001">
    <property type="protein sequence ID" value="NEG69463.1"/>
    <property type="molecule type" value="Genomic_DNA"/>
</dbReference>
<name>A0A6I5NGG6_9BIFI</name>
<dbReference type="InterPro" id="IPR000515">
    <property type="entry name" value="MetI-like"/>
</dbReference>
<organism evidence="9 10">
    <name type="scientific">Bifidobacterium choloepi</name>
    <dbReference type="NCBI Taxonomy" id="2614131"/>
    <lineage>
        <taxon>Bacteria</taxon>
        <taxon>Bacillati</taxon>
        <taxon>Actinomycetota</taxon>
        <taxon>Actinomycetes</taxon>
        <taxon>Bifidobacteriales</taxon>
        <taxon>Bifidobacteriaceae</taxon>
        <taxon>Bifidobacterium</taxon>
    </lineage>
</organism>
<proteinExistence type="inferred from homology"/>
<dbReference type="Proteomes" id="UP000469292">
    <property type="component" value="Unassembled WGS sequence"/>
</dbReference>
<dbReference type="Pfam" id="PF19300">
    <property type="entry name" value="BPD_transp_1_N"/>
    <property type="match status" value="1"/>
</dbReference>
<feature type="domain" description="ABC transmembrane type-1" evidence="8">
    <location>
        <begin position="94"/>
        <end position="308"/>
    </location>
</feature>
<dbReference type="Pfam" id="PF00528">
    <property type="entry name" value="BPD_transp_1"/>
    <property type="match status" value="1"/>
</dbReference>
<dbReference type="Gene3D" id="1.10.3720.10">
    <property type="entry name" value="MetI-like"/>
    <property type="match status" value="1"/>
</dbReference>
<feature type="transmembrane region" description="Helical" evidence="7">
    <location>
        <begin position="174"/>
        <end position="197"/>
    </location>
</feature>
<dbReference type="GO" id="GO:0055085">
    <property type="term" value="P:transmembrane transport"/>
    <property type="evidence" value="ECO:0007669"/>
    <property type="project" value="InterPro"/>
</dbReference>
<evidence type="ECO:0000256" key="7">
    <source>
        <dbReference type="RuleBase" id="RU363032"/>
    </source>
</evidence>
<keyword evidence="3" id="KW-1003">Cell membrane</keyword>
<accession>A0A6I5NGG6</accession>
<sequence>MKFTLQRLGLLVVALAVVSVLIFAAIRVLPGDVAAVMAGMNASPARIAALRAELGLDEPLVVQYLSWLKGVVTGDFGTSMLTGQPIAAIVAGRAAVTFPLILLGLAIALVLGISLGCAAVLARRCWVRSLLQAIAVVGGAVPALWAGLLLILLLGSGTGVLSVLPTQGFPQDGWASPGRALTCLVLPALTVGIIVGASIMRYTRSALLDVETNGDVIALAMACGMTRRRAMVTVGLRLATPQLVSVVGLTFAEMITGVMVVENLFALPGIGTGLVTDIGQRDLIAVQGELLMLAAFFLVVGFAVDVAHRTLDPRLERAA</sequence>
<dbReference type="InterPro" id="IPR045621">
    <property type="entry name" value="BPD_transp_1_N"/>
</dbReference>
<evidence type="ECO:0000313" key="9">
    <source>
        <dbReference type="EMBL" id="NEG69463.1"/>
    </source>
</evidence>
<reference evidence="9 10" key="1">
    <citation type="submission" date="2019-09" db="EMBL/GenBank/DDBJ databases">
        <title>Phylogenetic characterization of a novel taxon of the genus Bifidobacterium: Bifidobacterium choloepi sp. nov.</title>
        <authorList>
            <person name="Modesto M."/>
            <person name="Satti M."/>
        </authorList>
    </citation>
    <scope>NUCLEOTIDE SEQUENCE [LARGE SCALE GENOMIC DNA]</scope>
    <source>
        <strain evidence="9 10">BRDM6</strain>
    </source>
</reference>
<keyword evidence="4 7" id="KW-0812">Transmembrane</keyword>
<dbReference type="PROSITE" id="PS50928">
    <property type="entry name" value="ABC_TM1"/>
    <property type="match status" value="1"/>
</dbReference>
<keyword evidence="6 7" id="KW-0472">Membrane</keyword>
<keyword evidence="2 7" id="KW-0813">Transport</keyword>
<comment type="subcellular location">
    <subcellularLocation>
        <location evidence="1 7">Cell membrane</location>
        <topology evidence="1 7">Multi-pass membrane protein</topology>
    </subcellularLocation>
</comment>
<dbReference type="SUPFAM" id="SSF161098">
    <property type="entry name" value="MetI-like"/>
    <property type="match status" value="1"/>
</dbReference>
<dbReference type="PANTHER" id="PTHR43163">
    <property type="entry name" value="DIPEPTIDE TRANSPORT SYSTEM PERMEASE PROTEIN DPPB-RELATED"/>
    <property type="match status" value="1"/>
</dbReference>
<dbReference type="CDD" id="cd06261">
    <property type="entry name" value="TM_PBP2"/>
    <property type="match status" value="1"/>
</dbReference>
<comment type="caution">
    <text evidence="9">The sequence shown here is derived from an EMBL/GenBank/DDBJ whole genome shotgun (WGS) entry which is preliminary data.</text>
</comment>
<evidence type="ECO:0000256" key="5">
    <source>
        <dbReference type="ARBA" id="ARBA00022989"/>
    </source>
</evidence>
<dbReference type="PANTHER" id="PTHR43163:SF6">
    <property type="entry name" value="DIPEPTIDE TRANSPORT SYSTEM PERMEASE PROTEIN DPPB-RELATED"/>
    <property type="match status" value="1"/>
</dbReference>
<keyword evidence="5 7" id="KW-1133">Transmembrane helix</keyword>
<evidence type="ECO:0000259" key="8">
    <source>
        <dbReference type="PROSITE" id="PS50928"/>
    </source>
</evidence>
<gene>
    <name evidence="9" type="ORF">F6S87_02260</name>
</gene>
<evidence type="ECO:0000256" key="2">
    <source>
        <dbReference type="ARBA" id="ARBA00022448"/>
    </source>
</evidence>
<dbReference type="AlphaFoldDB" id="A0A6I5NGG6"/>
<evidence type="ECO:0000256" key="4">
    <source>
        <dbReference type="ARBA" id="ARBA00022692"/>
    </source>
</evidence>
<comment type="similarity">
    <text evidence="7">Belongs to the binding-protein-dependent transport system permease family.</text>
</comment>
<evidence type="ECO:0000256" key="3">
    <source>
        <dbReference type="ARBA" id="ARBA00022475"/>
    </source>
</evidence>
<evidence type="ECO:0000313" key="10">
    <source>
        <dbReference type="Proteomes" id="UP000469292"/>
    </source>
</evidence>
<keyword evidence="10" id="KW-1185">Reference proteome</keyword>
<feature type="transmembrane region" description="Helical" evidence="7">
    <location>
        <begin position="133"/>
        <end position="154"/>
    </location>
</feature>